<sequence length="120" mass="13510">FEWDLTVLDAPGMDDTILGHDFLVYWNPDVDWQEGVIKLRTNTSQSTNLLSVKQELNSLPYSVIKLHNTFLPGDEQHPDFPSSLSLSDHGLIASFSNLPLPTFFKEKAEPSIKDPSSRLP</sequence>
<proteinExistence type="predicted"/>
<keyword evidence="2" id="KW-1185">Reference proteome</keyword>
<evidence type="ECO:0000313" key="2">
    <source>
        <dbReference type="Proteomes" id="UP000037035"/>
    </source>
</evidence>
<reference evidence="1 2" key="1">
    <citation type="submission" date="2015-08" db="EMBL/GenBank/DDBJ databases">
        <title>Next Generation Sequencing and Analysis of the Genome of Puccinia sorghi L Schw, the Causal Agent of Maize Common Rust.</title>
        <authorList>
            <person name="Rochi L."/>
            <person name="Burguener G."/>
            <person name="Darino M."/>
            <person name="Turjanski A."/>
            <person name="Kreff E."/>
            <person name="Dieguez M.J."/>
            <person name="Sacco F."/>
        </authorList>
    </citation>
    <scope>NUCLEOTIDE SEQUENCE [LARGE SCALE GENOMIC DNA]</scope>
    <source>
        <strain evidence="1 2">RO10H11247</strain>
    </source>
</reference>
<name>A0A0L6VMR4_9BASI</name>
<feature type="non-terminal residue" evidence="1">
    <location>
        <position position="1"/>
    </location>
</feature>
<dbReference type="AlphaFoldDB" id="A0A0L6VMR4"/>
<dbReference type="EMBL" id="LAVV01004516">
    <property type="protein sequence ID" value="KNZ61395.1"/>
    <property type="molecule type" value="Genomic_DNA"/>
</dbReference>
<accession>A0A0L6VMR4</accession>
<comment type="caution">
    <text evidence="1">The sequence shown here is derived from an EMBL/GenBank/DDBJ whole genome shotgun (WGS) entry which is preliminary data.</text>
</comment>
<protein>
    <submittedName>
        <fullName evidence="1">Uncharacterized protein</fullName>
    </submittedName>
</protein>
<organism evidence="1 2">
    <name type="scientific">Puccinia sorghi</name>
    <dbReference type="NCBI Taxonomy" id="27349"/>
    <lineage>
        <taxon>Eukaryota</taxon>
        <taxon>Fungi</taxon>
        <taxon>Dikarya</taxon>
        <taxon>Basidiomycota</taxon>
        <taxon>Pucciniomycotina</taxon>
        <taxon>Pucciniomycetes</taxon>
        <taxon>Pucciniales</taxon>
        <taxon>Pucciniaceae</taxon>
        <taxon>Puccinia</taxon>
    </lineage>
</organism>
<dbReference type="Proteomes" id="UP000037035">
    <property type="component" value="Unassembled WGS sequence"/>
</dbReference>
<evidence type="ECO:0000313" key="1">
    <source>
        <dbReference type="EMBL" id="KNZ61395.1"/>
    </source>
</evidence>
<gene>
    <name evidence="1" type="ORF">VP01_14065g1</name>
</gene>
<dbReference type="VEuPathDB" id="FungiDB:VP01_14065g1"/>